<dbReference type="RefSeq" id="WP_187038179.1">
    <property type="nucleotide sequence ID" value="NZ_CP060286.1"/>
</dbReference>
<reference evidence="1 2" key="1">
    <citation type="submission" date="2020-08" db="EMBL/GenBank/DDBJ databases">
        <title>The isolate Caproiciproducens sp. 7D4C2 produces n-caproate at mildly acidic conditions from hexoses: genome and rBOX comparison with related strains and chain-elongating bacteria.</title>
        <authorList>
            <person name="Esquivel-Elizondo S."/>
            <person name="Bagci C."/>
            <person name="Temovska M."/>
            <person name="Jeon B.S."/>
            <person name="Bessarab I."/>
            <person name="Williams R.B.H."/>
            <person name="Huson D.H."/>
            <person name="Angenent L.T."/>
        </authorList>
    </citation>
    <scope>NUCLEOTIDE SEQUENCE [LARGE SCALE GENOMIC DNA]</scope>
    <source>
        <strain evidence="1 2">7D4C2</strain>
    </source>
</reference>
<evidence type="ECO:0000313" key="2">
    <source>
        <dbReference type="Proteomes" id="UP000515909"/>
    </source>
</evidence>
<protein>
    <submittedName>
        <fullName evidence="1">Uncharacterized protein</fullName>
    </submittedName>
</protein>
<accession>A0A7G8TGG9</accession>
<dbReference type="KEGG" id="cfem:HCR03_16660"/>
<dbReference type="EMBL" id="CP060286">
    <property type="protein sequence ID" value="QNK42710.1"/>
    <property type="molecule type" value="Genomic_DNA"/>
</dbReference>
<name>A0A7G8TGG9_9FIRM</name>
<dbReference type="AlphaFoldDB" id="A0A7G8TGG9"/>
<dbReference type="Proteomes" id="UP000515909">
    <property type="component" value="Chromosome"/>
</dbReference>
<evidence type="ECO:0000313" key="1">
    <source>
        <dbReference type="EMBL" id="QNK42710.1"/>
    </source>
</evidence>
<sequence>MKFNHKPFDWNRFFEDLRFVLTDRRGGWNPPPSPPVHAKKPSSYREVIIGKVLYRLTSVFEGSKDIDKTMERLAVQNAVNPQKKE</sequence>
<proteinExistence type="predicted"/>
<organism evidence="1 2">
    <name type="scientific">Caproicibacter fermentans</name>
    <dbReference type="NCBI Taxonomy" id="2576756"/>
    <lineage>
        <taxon>Bacteria</taxon>
        <taxon>Bacillati</taxon>
        <taxon>Bacillota</taxon>
        <taxon>Clostridia</taxon>
        <taxon>Eubacteriales</taxon>
        <taxon>Acutalibacteraceae</taxon>
        <taxon>Caproicibacter</taxon>
    </lineage>
</organism>
<gene>
    <name evidence="1" type="ORF">HCR03_16660</name>
</gene>